<keyword evidence="3 6" id="KW-1133">Transmembrane helix</keyword>
<feature type="transmembrane region" description="Helical" evidence="6">
    <location>
        <begin position="188"/>
        <end position="211"/>
    </location>
</feature>
<keyword evidence="4 6" id="KW-0472">Membrane</keyword>
<comment type="caution">
    <text evidence="8">The sequence shown here is derived from an EMBL/GenBank/DDBJ whole genome shotgun (WGS) entry which is preliminary data.</text>
</comment>
<proteinExistence type="inferred from homology"/>
<evidence type="ECO:0000256" key="1">
    <source>
        <dbReference type="ARBA" id="ARBA00004141"/>
    </source>
</evidence>
<evidence type="ECO:0000256" key="2">
    <source>
        <dbReference type="ARBA" id="ARBA00022692"/>
    </source>
</evidence>
<evidence type="ECO:0000256" key="4">
    <source>
        <dbReference type="ARBA" id="ARBA00023136"/>
    </source>
</evidence>
<keyword evidence="9" id="KW-1185">Reference proteome</keyword>
<dbReference type="EMBL" id="LHQR01000065">
    <property type="protein sequence ID" value="KXG48173.1"/>
    <property type="molecule type" value="Genomic_DNA"/>
</dbReference>
<feature type="transmembrane region" description="Helical" evidence="6">
    <location>
        <begin position="223"/>
        <end position="245"/>
    </location>
</feature>
<organism evidence="8 9">
    <name type="scientific">Penicillium patulum</name>
    <name type="common">Penicillium griseofulvum</name>
    <dbReference type="NCBI Taxonomy" id="5078"/>
    <lineage>
        <taxon>Eukaryota</taxon>
        <taxon>Fungi</taxon>
        <taxon>Dikarya</taxon>
        <taxon>Ascomycota</taxon>
        <taxon>Pezizomycotina</taxon>
        <taxon>Eurotiomycetes</taxon>
        <taxon>Eurotiomycetidae</taxon>
        <taxon>Eurotiales</taxon>
        <taxon>Aspergillaceae</taxon>
        <taxon>Penicillium</taxon>
    </lineage>
</organism>
<dbReference type="GeneID" id="63705056"/>
<comment type="subcellular location">
    <subcellularLocation>
        <location evidence="1">Membrane</location>
        <topology evidence="1">Multi-pass membrane protein</topology>
    </subcellularLocation>
</comment>
<dbReference type="InterPro" id="IPR049326">
    <property type="entry name" value="Rhodopsin_dom_fungi"/>
</dbReference>
<evidence type="ECO:0000313" key="8">
    <source>
        <dbReference type="EMBL" id="KXG48173.1"/>
    </source>
</evidence>
<dbReference type="Proteomes" id="UP000070168">
    <property type="component" value="Unassembled WGS sequence"/>
</dbReference>
<name>A0A135LGV6_PENPA</name>
<dbReference type="OrthoDB" id="10017208at2759"/>
<dbReference type="STRING" id="5078.A0A135LGV6"/>
<feature type="transmembrane region" description="Helical" evidence="6">
    <location>
        <begin position="152"/>
        <end position="176"/>
    </location>
</feature>
<dbReference type="Pfam" id="PF20684">
    <property type="entry name" value="Fung_rhodopsin"/>
    <property type="match status" value="1"/>
</dbReference>
<dbReference type="AlphaFoldDB" id="A0A135LGV6"/>
<evidence type="ECO:0000256" key="3">
    <source>
        <dbReference type="ARBA" id="ARBA00022989"/>
    </source>
</evidence>
<reference evidence="8 9" key="1">
    <citation type="journal article" date="2016" name="BMC Genomics">
        <title>Genome sequencing and secondary metabolism of the postharvest pathogen Penicillium griseofulvum.</title>
        <authorList>
            <person name="Banani H."/>
            <person name="Marcet-Houben M."/>
            <person name="Ballester A.R."/>
            <person name="Abbruscato P."/>
            <person name="Gonzalez-Candelas L."/>
            <person name="Gabaldon T."/>
            <person name="Spadaro D."/>
        </authorList>
    </citation>
    <scope>NUCLEOTIDE SEQUENCE [LARGE SCALE GENOMIC DNA]</scope>
    <source>
        <strain evidence="8 9">PG3</strain>
    </source>
</reference>
<comment type="similarity">
    <text evidence="5">Belongs to the SAT4 family.</text>
</comment>
<dbReference type="PANTHER" id="PTHR33048">
    <property type="entry name" value="PTH11-LIKE INTEGRAL MEMBRANE PROTEIN (AFU_ORTHOLOGUE AFUA_5G11245)"/>
    <property type="match status" value="1"/>
</dbReference>
<evidence type="ECO:0000259" key="7">
    <source>
        <dbReference type="Pfam" id="PF20684"/>
    </source>
</evidence>
<dbReference type="GO" id="GO:0016020">
    <property type="term" value="C:membrane"/>
    <property type="evidence" value="ECO:0007669"/>
    <property type="project" value="UniProtKB-SubCell"/>
</dbReference>
<evidence type="ECO:0000313" key="9">
    <source>
        <dbReference type="Proteomes" id="UP000070168"/>
    </source>
</evidence>
<feature type="transmembrane region" description="Helical" evidence="6">
    <location>
        <begin position="121"/>
        <end position="140"/>
    </location>
</feature>
<feature type="transmembrane region" description="Helical" evidence="6">
    <location>
        <begin position="71"/>
        <end position="90"/>
    </location>
</feature>
<evidence type="ECO:0000256" key="6">
    <source>
        <dbReference type="SAM" id="Phobius"/>
    </source>
</evidence>
<feature type="domain" description="Rhodopsin" evidence="7">
    <location>
        <begin position="55"/>
        <end position="290"/>
    </location>
</feature>
<sequence>MSHFDKVDPCFFNDIIVLTGHAITMDSSYAHESTQPKQRITTIVFAVLAIFFFTLRIIARRLKQVHLGPDDWTLVAGLIFTLTIAGVNLACVEYGMGTHTSIIHPVNLSVVFKLIYTFEPLYITTAGTIKFAVLLMYYRIFPVRFIKIGGSILGAITLAWVIAMDFLAIFQCWPIAKGFNPMLPGNCIVLKGALIGNGVPNFVVDMCILALPVKLIWGLQASLWNRVSIICVFLTGSFVVVASIYRFSLIFIFDINDVAWTLADAQTWCVVESAAGVISACLPTLAPVIKLFTKGLASTARSLSKSNLTQSGTGVISHVDAGEAGLIGGDHKVTVTAGEAPRHSGNYSLADMSPNNRGSSHLKAKGWTMISAETDRDSK</sequence>
<evidence type="ECO:0000256" key="5">
    <source>
        <dbReference type="ARBA" id="ARBA00038359"/>
    </source>
</evidence>
<dbReference type="InterPro" id="IPR052337">
    <property type="entry name" value="SAT4-like"/>
</dbReference>
<dbReference type="RefSeq" id="XP_040646709.1">
    <property type="nucleotide sequence ID" value="XM_040789756.1"/>
</dbReference>
<dbReference type="PANTHER" id="PTHR33048:SF151">
    <property type="entry name" value="INTEGRAL MEMBRANE PROTEIN"/>
    <property type="match status" value="1"/>
</dbReference>
<accession>A0A135LGV6</accession>
<dbReference type="OMA" id="ADAQTWC"/>
<feature type="transmembrane region" description="Helical" evidence="6">
    <location>
        <begin position="40"/>
        <end position="59"/>
    </location>
</feature>
<protein>
    <recommendedName>
        <fullName evidence="7">Rhodopsin domain-containing protein</fullName>
    </recommendedName>
</protein>
<keyword evidence="2 6" id="KW-0812">Transmembrane</keyword>
<gene>
    <name evidence="8" type="ORF">PGRI_020430</name>
</gene>